<organism evidence="2 3">
    <name type="scientific">Tetzosporium hominis</name>
    <dbReference type="NCBI Taxonomy" id="2020506"/>
    <lineage>
        <taxon>Bacteria</taxon>
        <taxon>Bacillati</taxon>
        <taxon>Bacillota</taxon>
        <taxon>Bacilli</taxon>
        <taxon>Bacillales</taxon>
        <taxon>Caryophanaceae</taxon>
        <taxon>Tetzosporium</taxon>
    </lineage>
</organism>
<dbReference type="EMBL" id="NOKQ01000155">
    <property type="protein sequence ID" value="OZS78954.1"/>
    <property type="molecule type" value="Genomic_DNA"/>
</dbReference>
<reference evidence="2 3" key="1">
    <citation type="submission" date="2017-07" db="EMBL/GenBank/DDBJ databases">
        <title>Tetzosporium hominis gen.nov. sp.nov.</title>
        <authorList>
            <person name="Tetz G."/>
            <person name="Tetz V."/>
        </authorList>
    </citation>
    <scope>NUCLEOTIDE SEQUENCE [LARGE SCALE GENOMIC DNA]</scope>
    <source>
        <strain evidence="2 3">VT-49</strain>
    </source>
</reference>
<comment type="caution">
    <text evidence="2">The sequence shown here is derived from an EMBL/GenBank/DDBJ whole genome shotgun (WGS) entry which is preliminary data.</text>
</comment>
<sequence length="197" mass="21833">MKKLMVVLAFALLFFVTNSLENKVFASELQNEEEFVETVNGVAEENGFTVISDPTLIPETTLKFDSVEDFEAFLETEKLKETNPTVFTPPTSKFEFATLASTNPKTYTYKEYTGVSVITSYARVTRNTSGVVTKVVVWSDQSGVTVPIKYAQTTAWYTLNSSKKGGTATIKGTKFYGVNVVGQELGYARNVTYTVPF</sequence>
<evidence type="ECO:0000313" key="2">
    <source>
        <dbReference type="EMBL" id="OZS78954.1"/>
    </source>
</evidence>
<proteinExistence type="predicted"/>
<keyword evidence="3" id="KW-1185">Reference proteome</keyword>
<evidence type="ECO:0000313" key="3">
    <source>
        <dbReference type="Proteomes" id="UP000217065"/>
    </source>
</evidence>
<keyword evidence="1" id="KW-0732">Signal</keyword>
<dbReference type="Proteomes" id="UP000217065">
    <property type="component" value="Unassembled WGS sequence"/>
</dbReference>
<dbReference type="OrthoDB" id="9916204at2"/>
<feature type="signal peptide" evidence="1">
    <location>
        <begin position="1"/>
        <end position="19"/>
    </location>
</feature>
<dbReference type="AlphaFoldDB" id="A0A264W5V6"/>
<feature type="chain" id="PRO_5038705777" evidence="1">
    <location>
        <begin position="20"/>
        <end position="197"/>
    </location>
</feature>
<accession>A0A264W5V6</accession>
<protein>
    <submittedName>
        <fullName evidence="2">Uncharacterized protein</fullName>
    </submittedName>
</protein>
<dbReference type="RefSeq" id="WP_094941869.1">
    <property type="nucleotide sequence ID" value="NZ_NOKQ01000155.1"/>
</dbReference>
<gene>
    <name evidence="2" type="ORF">CF394_03430</name>
</gene>
<evidence type="ECO:0000256" key="1">
    <source>
        <dbReference type="SAM" id="SignalP"/>
    </source>
</evidence>
<name>A0A264W5V6_9BACL</name>